<dbReference type="GO" id="GO:0000171">
    <property type="term" value="F:ribonuclease MRP activity"/>
    <property type="evidence" value="ECO:0007669"/>
    <property type="project" value="TreeGrafter"/>
</dbReference>
<dbReference type="AlphaFoldDB" id="A0A8K0SNC8"/>
<dbReference type="EMBL" id="JAGPNK010000009">
    <property type="protein sequence ID" value="KAH7313359.1"/>
    <property type="molecule type" value="Genomic_DNA"/>
</dbReference>
<organism evidence="2 3">
    <name type="scientific">Stachybotrys elegans</name>
    <dbReference type="NCBI Taxonomy" id="80388"/>
    <lineage>
        <taxon>Eukaryota</taxon>
        <taxon>Fungi</taxon>
        <taxon>Dikarya</taxon>
        <taxon>Ascomycota</taxon>
        <taxon>Pezizomycotina</taxon>
        <taxon>Sordariomycetes</taxon>
        <taxon>Hypocreomycetidae</taxon>
        <taxon>Hypocreales</taxon>
        <taxon>Stachybotryaceae</taxon>
        <taxon>Stachybotrys</taxon>
    </lineage>
</organism>
<dbReference type="Pfam" id="PF08228">
    <property type="entry name" value="RNase_P_pop3"/>
    <property type="match status" value="1"/>
</dbReference>
<evidence type="ECO:0000313" key="2">
    <source>
        <dbReference type="EMBL" id="KAH7313359.1"/>
    </source>
</evidence>
<dbReference type="GO" id="GO:0004526">
    <property type="term" value="F:ribonuclease P activity"/>
    <property type="evidence" value="ECO:0007669"/>
    <property type="project" value="TreeGrafter"/>
</dbReference>
<protein>
    <submittedName>
        <fullName evidence="2">Uncharacterized protein</fullName>
    </submittedName>
</protein>
<dbReference type="GO" id="GO:0000172">
    <property type="term" value="C:ribonuclease MRP complex"/>
    <property type="evidence" value="ECO:0007669"/>
    <property type="project" value="TreeGrafter"/>
</dbReference>
<sequence length="233" mass="25440">MSSTPAPAGRKRVVHQLDTPFSSVAWPEIPPEDQDAILELLCNLLSPIGHHRRTYSQPSKGKRAARKAQKNEQNAKAPSTGTPQSPELAAKVDIGFNSITRSLESMTASFEQPAEPYSMIFVARGNQSAPFNSHFPQMTGAASRNLPPDQRIRLVGFSKPCSARISQCLGIARVSSVAILRDAPGAEALWTFVQKVVDPVETSWLRATAEPQYKDTKIITSEVPIGSKRIKHS</sequence>
<dbReference type="GO" id="GO:0005655">
    <property type="term" value="C:nucleolar ribonuclease P complex"/>
    <property type="evidence" value="ECO:0007669"/>
    <property type="project" value="TreeGrafter"/>
</dbReference>
<feature type="compositionally biased region" description="Basic residues" evidence="1">
    <location>
        <begin position="51"/>
        <end position="68"/>
    </location>
</feature>
<comment type="caution">
    <text evidence="2">The sequence shown here is derived from an EMBL/GenBank/DDBJ whole genome shotgun (WGS) entry which is preliminary data.</text>
</comment>
<dbReference type="GO" id="GO:0008033">
    <property type="term" value="P:tRNA processing"/>
    <property type="evidence" value="ECO:0007669"/>
    <property type="project" value="InterPro"/>
</dbReference>
<dbReference type="OrthoDB" id="20109at2759"/>
<keyword evidence="3" id="KW-1185">Reference proteome</keyword>
<dbReference type="PANTHER" id="PTHR28272:SF1">
    <property type="entry name" value="RIBONUCLEASES P_MRP PROTEIN SUBUNIT POP3"/>
    <property type="match status" value="1"/>
</dbReference>
<proteinExistence type="predicted"/>
<dbReference type="PANTHER" id="PTHR28272">
    <property type="entry name" value="RIBONUCLEASES P/MRP PROTEIN SUBUNIT POP3"/>
    <property type="match status" value="1"/>
</dbReference>
<name>A0A8K0SNC8_9HYPO</name>
<accession>A0A8K0SNC8</accession>
<feature type="region of interest" description="Disordered" evidence="1">
    <location>
        <begin position="51"/>
        <end position="89"/>
    </location>
</feature>
<gene>
    <name evidence="2" type="ORF">B0I35DRAFT_513041</name>
</gene>
<dbReference type="GO" id="GO:0006364">
    <property type="term" value="P:rRNA processing"/>
    <property type="evidence" value="ECO:0007669"/>
    <property type="project" value="InterPro"/>
</dbReference>
<feature type="compositionally biased region" description="Polar residues" evidence="1">
    <location>
        <begin position="71"/>
        <end position="85"/>
    </location>
</feature>
<dbReference type="Proteomes" id="UP000813444">
    <property type="component" value="Unassembled WGS sequence"/>
</dbReference>
<evidence type="ECO:0000256" key="1">
    <source>
        <dbReference type="SAM" id="MobiDB-lite"/>
    </source>
</evidence>
<evidence type="ECO:0000313" key="3">
    <source>
        <dbReference type="Proteomes" id="UP000813444"/>
    </source>
</evidence>
<dbReference type="InterPro" id="IPR013241">
    <property type="entry name" value="RNase_P_Pop3"/>
</dbReference>
<dbReference type="GO" id="GO:0034965">
    <property type="term" value="P:intronic box C/D snoRNA processing"/>
    <property type="evidence" value="ECO:0007669"/>
    <property type="project" value="TreeGrafter"/>
</dbReference>
<dbReference type="GO" id="GO:0005829">
    <property type="term" value="C:cytosol"/>
    <property type="evidence" value="ECO:0007669"/>
    <property type="project" value="TreeGrafter"/>
</dbReference>
<reference evidence="2" key="1">
    <citation type="journal article" date="2021" name="Nat. Commun.">
        <title>Genetic determinants of endophytism in the Arabidopsis root mycobiome.</title>
        <authorList>
            <person name="Mesny F."/>
            <person name="Miyauchi S."/>
            <person name="Thiergart T."/>
            <person name="Pickel B."/>
            <person name="Atanasova L."/>
            <person name="Karlsson M."/>
            <person name="Huettel B."/>
            <person name="Barry K.W."/>
            <person name="Haridas S."/>
            <person name="Chen C."/>
            <person name="Bauer D."/>
            <person name="Andreopoulos W."/>
            <person name="Pangilinan J."/>
            <person name="LaButti K."/>
            <person name="Riley R."/>
            <person name="Lipzen A."/>
            <person name="Clum A."/>
            <person name="Drula E."/>
            <person name="Henrissat B."/>
            <person name="Kohler A."/>
            <person name="Grigoriev I.V."/>
            <person name="Martin F.M."/>
            <person name="Hacquard S."/>
        </authorList>
    </citation>
    <scope>NUCLEOTIDE SEQUENCE</scope>
    <source>
        <strain evidence="2">MPI-CAGE-CH-0235</strain>
    </source>
</reference>